<dbReference type="PANTHER" id="PTHR10500">
    <property type="entry name" value="BETA-MICROSEMINOPROTEIN"/>
    <property type="match status" value="1"/>
</dbReference>
<name>A0A7E6DTU7_9CHIR</name>
<gene>
    <name evidence="10" type="primary">MSMB</name>
    <name evidence="7" type="ORF">HJG60_013304</name>
</gene>
<dbReference type="InterPro" id="IPR008735">
    <property type="entry name" value="PSP94"/>
</dbReference>
<accession>A0A7E6DTU7</accession>
<dbReference type="Pfam" id="PF05825">
    <property type="entry name" value="PSP94"/>
    <property type="match status" value="1"/>
</dbReference>
<evidence type="ECO:0000313" key="8">
    <source>
        <dbReference type="Proteomes" id="UP000504628"/>
    </source>
</evidence>
<comment type="subcellular location">
    <subcellularLocation>
        <location evidence="1 6">Secreted</location>
    </subcellularLocation>
</comment>
<dbReference type="Proteomes" id="UP000664940">
    <property type="component" value="Unassembled WGS sequence"/>
</dbReference>
<evidence type="ECO:0000256" key="4">
    <source>
        <dbReference type="ARBA" id="ARBA00022729"/>
    </source>
</evidence>
<keyword evidence="5" id="KW-1015">Disulfide bond</keyword>
<evidence type="ECO:0000313" key="9">
    <source>
        <dbReference type="Proteomes" id="UP000664940"/>
    </source>
</evidence>
<evidence type="ECO:0000256" key="5">
    <source>
        <dbReference type="ARBA" id="ARBA00023157"/>
    </source>
</evidence>
<dbReference type="Proteomes" id="UP000504628">
    <property type="component" value="Chromosome 5"/>
</dbReference>
<dbReference type="GeneID" id="114497153"/>
<feature type="signal peptide" evidence="6">
    <location>
        <begin position="1"/>
        <end position="20"/>
    </location>
</feature>
<dbReference type="RefSeq" id="XP_035882586.1">
    <property type="nucleotide sequence ID" value="XM_036026693.1"/>
</dbReference>
<sequence>MNALLGSLVVLVNLVTLCNAHCYIMPNPNTPGDLFNECKDLTGVIHPLNSKWKTEYCEECYCDQDGISCCNIVATPVSYDTSKCQKTFNKETCSFTVVEWKNPGKSCFVGGWVL</sequence>
<keyword evidence="4 6" id="KW-0732">Signal</keyword>
<protein>
    <recommendedName>
        <fullName evidence="6">Beta-microseminoprotein</fullName>
    </recommendedName>
</protein>
<dbReference type="CTD" id="4477"/>
<proteinExistence type="inferred from homology"/>
<dbReference type="Gene3D" id="2.20.25.590">
    <property type="match status" value="1"/>
</dbReference>
<feature type="chain" id="PRO_5044519296" description="Beta-microseminoprotein" evidence="6">
    <location>
        <begin position="21"/>
        <end position="114"/>
    </location>
</feature>
<dbReference type="PANTHER" id="PTHR10500:SF8">
    <property type="entry name" value="BETA-MICROSEMINOPROTEIN"/>
    <property type="match status" value="1"/>
</dbReference>
<keyword evidence="3 6" id="KW-0964">Secreted</keyword>
<reference evidence="10" key="2">
    <citation type="submission" date="2025-04" db="UniProtKB">
        <authorList>
            <consortium name="RefSeq"/>
        </authorList>
    </citation>
    <scope>IDENTIFICATION</scope>
    <source>
        <tissue evidence="10">Muscle</tissue>
    </source>
</reference>
<comment type="similarity">
    <text evidence="2 6">Belongs to the beta-microseminoprotein family.</text>
</comment>
<dbReference type="OrthoDB" id="6076852at2759"/>
<evidence type="ECO:0000313" key="10">
    <source>
        <dbReference type="RefSeq" id="XP_035882586.1"/>
    </source>
</evidence>
<evidence type="ECO:0000313" key="7">
    <source>
        <dbReference type="EMBL" id="KAF6110197.1"/>
    </source>
</evidence>
<reference evidence="7 9" key="1">
    <citation type="journal article" date="2020" name="Nature">
        <title>Six reference-quality genomes reveal evolution of bat adaptations.</title>
        <authorList>
            <person name="Jebb D."/>
            <person name="Huang Z."/>
            <person name="Pippel M."/>
            <person name="Hughes G.M."/>
            <person name="Lavrichenko K."/>
            <person name="Devanna P."/>
            <person name="Winkler S."/>
            <person name="Jermiin L.S."/>
            <person name="Skirmuntt E.C."/>
            <person name="Katzourakis A."/>
            <person name="Burkitt-Gray L."/>
            <person name="Ray D.A."/>
            <person name="Sullivan K.A.M."/>
            <person name="Roscito J.G."/>
            <person name="Kirilenko B.M."/>
            <person name="Davalos L.M."/>
            <person name="Corthals A.P."/>
            <person name="Power M.L."/>
            <person name="Jones G."/>
            <person name="Ransome R.D."/>
            <person name="Dechmann D.K.N."/>
            <person name="Locatelli A.G."/>
            <person name="Puechmaille S.J."/>
            <person name="Fedrigo O."/>
            <person name="Jarvis E.D."/>
            <person name="Hiller M."/>
            <person name="Vernes S.C."/>
            <person name="Myers E.W."/>
            <person name="Teeling E.C."/>
        </authorList>
    </citation>
    <scope>NUCLEOTIDE SEQUENCE [LARGE SCALE GENOMIC DNA]</scope>
    <source>
        <strain evidence="7">Bat1K_MPI-CBG_1</strain>
    </source>
</reference>
<evidence type="ECO:0000256" key="6">
    <source>
        <dbReference type="RuleBase" id="RU364124"/>
    </source>
</evidence>
<dbReference type="EMBL" id="JABVXQ010000005">
    <property type="protein sequence ID" value="KAF6110198.1"/>
    <property type="molecule type" value="Genomic_DNA"/>
</dbReference>
<organism evidence="8 10">
    <name type="scientific">Phyllostomus discolor</name>
    <name type="common">pale spear-nosed bat</name>
    <dbReference type="NCBI Taxonomy" id="89673"/>
    <lineage>
        <taxon>Eukaryota</taxon>
        <taxon>Metazoa</taxon>
        <taxon>Chordata</taxon>
        <taxon>Craniata</taxon>
        <taxon>Vertebrata</taxon>
        <taxon>Euteleostomi</taxon>
        <taxon>Mammalia</taxon>
        <taxon>Eutheria</taxon>
        <taxon>Laurasiatheria</taxon>
        <taxon>Chiroptera</taxon>
        <taxon>Yangochiroptera</taxon>
        <taxon>Phyllostomidae</taxon>
        <taxon>Phyllostominae</taxon>
        <taxon>Phyllostomus</taxon>
    </lineage>
</organism>
<keyword evidence="8" id="KW-1185">Reference proteome</keyword>
<dbReference type="GO" id="GO:0005576">
    <property type="term" value="C:extracellular region"/>
    <property type="evidence" value="ECO:0007669"/>
    <property type="project" value="UniProtKB-SubCell"/>
</dbReference>
<dbReference type="KEGG" id="pdic:114497153"/>
<dbReference type="AlphaFoldDB" id="A0A7E6DTU7"/>
<evidence type="ECO:0000256" key="3">
    <source>
        <dbReference type="ARBA" id="ARBA00022525"/>
    </source>
</evidence>
<dbReference type="Gene3D" id="2.10.70.10">
    <property type="entry name" value="Complement Module, domain 1"/>
    <property type="match status" value="1"/>
</dbReference>
<dbReference type="EMBL" id="JABVXQ010000005">
    <property type="protein sequence ID" value="KAF6110197.1"/>
    <property type="molecule type" value="Genomic_DNA"/>
</dbReference>
<evidence type="ECO:0000256" key="1">
    <source>
        <dbReference type="ARBA" id="ARBA00004613"/>
    </source>
</evidence>
<evidence type="ECO:0000256" key="2">
    <source>
        <dbReference type="ARBA" id="ARBA00010352"/>
    </source>
</evidence>